<gene>
    <name evidence="3" type="ORF">FB45DRAFT_841586</name>
</gene>
<dbReference type="Pfam" id="PF18758">
    <property type="entry name" value="KDZ"/>
    <property type="match status" value="1"/>
</dbReference>
<feature type="compositionally biased region" description="Polar residues" evidence="1">
    <location>
        <begin position="65"/>
        <end position="77"/>
    </location>
</feature>
<dbReference type="Pfam" id="PF18803">
    <property type="entry name" value="CxC2"/>
    <property type="match status" value="1"/>
</dbReference>
<evidence type="ECO:0000313" key="4">
    <source>
        <dbReference type="Proteomes" id="UP001221142"/>
    </source>
</evidence>
<accession>A0AAD7FCK3</accession>
<evidence type="ECO:0000259" key="2">
    <source>
        <dbReference type="Pfam" id="PF18803"/>
    </source>
</evidence>
<feature type="region of interest" description="Disordered" evidence="1">
    <location>
        <begin position="57"/>
        <end position="77"/>
    </location>
</feature>
<evidence type="ECO:0000313" key="3">
    <source>
        <dbReference type="EMBL" id="KAJ7615940.1"/>
    </source>
</evidence>
<proteinExistence type="predicted"/>
<feature type="compositionally biased region" description="Polar residues" evidence="1">
    <location>
        <begin position="925"/>
        <end position="944"/>
    </location>
</feature>
<reference evidence="3" key="1">
    <citation type="submission" date="2023-03" db="EMBL/GenBank/DDBJ databases">
        <title>Massive genome expansion in bonnet fungi (Mycena s.s.) driven by repeated elements and novel gene families across ecological guilds.</title>
        <authorList>
            <consortium name="Lawrence Berkeley National Laboratory"/>
            <person name="Harder C.B."/>
            <person name="Miyauchi S."/>
            <person name="Viragh M."/>
            <person name="Kuo A."/>
            <person name="Thoen E."/>
            <person name="Andreopoulos B."/>
            <person name="Lu D."/>
            <person name="Skrede I."/>
            <person name="Drula E."/>
            <person name="Henrissat B."/>
            <person name="Morin E."/>
            <person name="Kohler A."/>
            <person name="Barry K."/>
            <person name="LaButti K."/>
            <person name="Morin E."/>
            <person name="Salamov A."/>
            <person name="Lipzen A."/>
            <person name="Mereny Z."/>
            <person name="Hegedus B."/>
            <person name="Baldrian P."/>
            <person name="Stursova M."/>
            <person name="Weitz H."/>
            <person name="Taylor A."/>
            <person name="Grigoriev I.V."/>
            <person name="Nagy L.G."/>
            <person name="Martin F."/>
            <person name="Kauserud H."/>
        </authorList>
    </citation>
    <scope>NUCLEOTIDE SEQUENCE</scope>
    <source>
        <strain evidence="3">9284</strain>
    </source>
</reference>
<protein>
    <recommendedName>
        <fullName evidence="2">CxC2-like cysteine cluster KDZ transposase-associated domain-containing protein</fullName>
    </recommendedName>
</protein>
<dbReference type="InterPro" id="IPR041457">
    <property type="entry name" value="CxC2_KDZ-assoc"/>
</dbReference>
<name>A0AAD7FCK3_9AGAR</name>
<dbReference type="Proteomes" id="UP001221142">
    <property type="component" value="Unassembled WGS sequence"/>
</dbReference>
<feature type="domain" description="CxC2-like cysteine cluster KDZ transposase-associated" evidence="2">
    <location>
        <begin position="159"/>
        <end position="274"/>
    </location>
</feature>
<dbReference type="EMBL" id="JARKIF010000023">
    <property type="protein sequence ID" value="KAJ7615940.1"/>
    <property type="molecule type" value="Genomic_DNA"/>
</dbReference>
<organism evidence="3 4">
    <name type="scientific">Roridomyces roridus</name>
    <dbReference type="NCBI Taxonomy" id="1738132"/>
    <lineage>
        <taxon>Eukaryota</taxon>
        <taxon>Fungi</taxon>
        <taxon>Dikarya</taxon>
        <taxon>Basidiomycota</taxon>
        <taxon>Agaricomycotina</taxon>
        <taxon>Agaricomycetes</taxon>
        <taxon>Agaricomycetidae</taxon>
        <taxon>Agaricales</taxon>
        <taxon>Marasmiineae</taxon>
        <taxon>Mycenaceae</taxon>
        <taxon>Roridomyces</taxon>
    </lineage>
</organism>
<keyword evidence="4" id="KW-1185">Reference proteome</keyword>
<dbReference type="InterPro" id="IPR040521">
    <property type="entry name" value="KDZ"/>
</dbReference>
<comment type="caution">
    <text evidence="3">The sequence shown here is derived from an EMBL/GenBank/DDBJ whole genome shotgun (WGS) entry which is preliminary data.</text>
</comment>
<dbReference type="AlphaFoldDB" id="A0AAD7FCK3"/>
<evidence type="ECO:0000256" key="1">
    <source>
        <dbReference type="SAM" id="MobiDB-lite"/>
    </source>
</evidence>
<sequence length="1116" mass="125115">MFQLGKRTKQKKRAEADVVEHVDPDLVEHRITTDAGTSSHTVYIPSANPGVVLKKLEEKAESPPEGSTPTRPSQNSEVLQQFKKMKPFLLKSILDREASPVFGTVCECGNGLCEVTCHNCTQYRPSCKPCFIQRHRTCPFHWVEEWDAEKGFLERRDISALGHAITFGHYGSDCCVTSPEDAKTMIIVDVTGIHTTSVIFCRHDHAFSKHNPDDRSASWDQVGLLLDAGLFPCSYANPRTAITFECLKMFEMLSMEGKLSNYDFAVSLRRLSNNSFTEDVSDVEENLIRTARLWGVLTLAKRLGQEHGIDEFFPFRPNDNLVLYCPTCPEPGFNMDPKIGSLPSELRHLVQQRDTLDGNFHCNKAKKNTDPNDVSLFAGKAYFPSSDVLREYLGRHRGKTDEPTSTCNHLKAVKNQNKKKFKNMEITGVVNVQCSHVFVKVSVDLQFGERFCSVDFALAHALDQKLAAGYTGDVTFKIHVGSVDHILSYDSMCQYSVHIIDRFKADPNLQHLVPIVKQMRFAIPALHVQGHQDGCMYVYATVYMQATAHFHGETAEQYWPELNQLGPQVRQMNGGHRQDTIIKHHSDWNYKKLAKAVTLLVRELETGDELFKRHRTVFLGLSASYADRIDKEGWRTLDRTPDYNNMKDVKSVYRMKASKVPTQSTIYKKMLSDEAQHAAAQSAISLDKSKVAFVLNEGLKIQALQREIRAAIKANAAHELLSTQKTITEMRVKASARIAKLRKVQVLVVPEVLEELGKREASDVETVILGLPSDFTDTSERVKLGLNALVAVETQLREGQAFDAMKQVKAIAASISALQINGQKNSGGITRNSISLEGIQTTKALLNKWIGEYNSARKAMMVLGHSTGGQDFPELKEADTYRKPTGRRQLGDSRRVDGGAWAIRRGKSGATVASSSGARVAVEGTASTRAKSGSSRAPATQAEQKNGWIWEGKLGKMTAQELDEWSREANRVQWFRAEAEMMRQLELVEAKLAEIRTTIRSFEAYHDVWTKIAGAQEEANPKHAGHIAYAKQKAWMFGQRAARGRERLRLTNYPSLAEEDADLVGFVSARRKEYEEELAGILKEERARRAESTGDEDGWMDVDDDEELQTGFVPLI</sequence>
<feature type="region of interest" description="Disordered" evidence="1">
    <location>
        <begin position="914"/>
        <end position="947"/>
    </location>
</feature>